<dbReference type="SUPFAM" id="SSF47336">
    <property type="entry name" value="ACP-like"/>
    <property type="match status" value="1"/>
</dbReference>
<dbReference type="AlphaFoldDB" id="A0A8G1U994"/>
<dbReference type="InterPro" id="IPR025110">
    <property type="entry name" value="AMP-bd_C"/>
</dbReference>
<dbReference type="InterPro" id="IPR045851">
    <property type="entry name" value="AMP-bd_C_sf"/>
</dbReference>
<accession>A0A8G1U994</accession>
<dbReference type="InterPro" id="IPR010071">
    <property type="entry name" value="AA_adenyl_dom"/>
</dbReference>
<dbReference type="RefSeq" id="WP_162870358.1">
    <property type="nucleotide sequence ID" value="NZ_RJVJ01000004.1"/>
</dbReference>
<dbReference type="SUPFAM" id="SSF56801">
    <property type="entry name" value="Acetyl-CoA synthetase-like"/>
    <property type="match status" value="1"/>
</dbReference>
<reference evidence="5 6" key="1">
    <citation type="submission" date="2018-11" db="EMBL/GenBank/DDBJ databases">
        <title>Sequencing the genomes of 1000 actinobacteria strains.</title>
        <authorList>
            <person name="Klenk H.-P."/>
        </authorList>
    </citation>
    <scope>NUCLEOTIDE SEQUENCE [LARGE SCALE GENOMIC DNA]</scope>
    <source>
        <strain evidence="5 6">DSM 44780</strain>
    </source>
</reference>
<dbReference type="EMBL" id="RJVJ01000004">
    <property type="protein sequence ID" value="ROR34095.1"/>
    <property type="molecule type" value="Genomic_DNA"/>
</dbReference>
<feature type="region of interest" description="Disordered" evidence="3">
    <location>
        <begin position="522"/>
        <end position="547"/>
    </location>
</feature>
<evidence type="ECO:0000313" key="5">
    <source>
        <dbReference type="EMBL" id="ROR34095.1"/>
    </source>
</evidence>
<dbReference type="InterPro" id="IPR020806">
    <property type="entry name" value="PKS_PP-bd"/>
</dbReference>
<dbReference type="InterPro" id="IPR000873">
    <property type="entry name" value="AMP-dep_synth/lig_dom"/>
</dbReference>
<dbReference type="InterPro" id="IPR020845">
    <property type="entry name" value="AMP-binding_CS"/>
</dbReference>
<dbReference type="Gene3D" id="1.10.1200.10">
    <property type="entry name" value="ACP-like"/>
    <property type="match status" value="1"/>
</dbReference>
<evidence type="ECO:0000259" key="4">
    <source>
        <dbReference type="PROSITE" id="PS50075"/>
    </source>
</evidence>
<feature type="compositionally biased region" description="Low complexity" evidence="3">
    <location>
        <begin position="522"/>
        <end position="531"/>
    </location>
</feature>
<dbReference type="FunFam" id="3.40.50.12780:FF:000012">
    <property type="entry name" value="Non-ribosomal peptide synthetase"/>
    <property type="match status" value="1"/>
</dbReference>
<organism evidence="5 6">
    <name type="scientific">Kitasatospora cineracea</name>
    <dbReference type="NCBI Taxonomy" id="88074"/>
    <lineage>
        <taxon>Bacteria</taxon>
        <taxon>Bacillati</taxon>
        <taxon>Actinomycetota</taxon>
        <taxon>Actinomycetes</taxon>
        <taxon>Kitasatosporales</taxon>
        <taxon>Streptomycetaceae</taxon>
        <taxon>Kitasatospora</taxon>
    </lineage>
</organism>
<dbReference type="PROSITE" id="PS00455">
    <property type="entry name" value="AMP_BINDING"/>
    <property type="match status" value="1"/>
</dbReference>
<dbReference type="Gene3D" id="3.30.300.30">
    <property type="match status" value="1"/>
</dbReference>
<sequence>MLTSSPRPSGWEPAGPLGEPALPPDAGTIHGAFLHRAQTSPDATAVVHAGERLSYRQLADRATAYATGLQHSGVRPGDRVAVRMHRSADLIALLLGIMAAGAAYVPIDHSTPTARARQVIEDCAPALTVTDRPPADEQLPSRTLHPTALHPTAPPAPAPPALPPLPDDAPAYLIYTSGSTGRPKGVVVPHRNVLALVRATAPGLGLGPDQVWSWFHSVAFDFSVWEIWGCLTTGGRLVVVGEEARTCAADFTTLILAEGVTVLSQTPTAFAGLMGTLLAAADTVPVRTVVFGGERLDTRGLLPWLELLPPPACRLVNMFGITETTVHVTWQLVGRAEALDGSPSVGHPLPGWNVQVVDRDRRPLPPGESGEIAVGGAGLATGYWNRPDLTAERFAPCPVTGSRRYYSGDLGRLLPDGRLEHLGRLDEQVKLRGFRIELGDIRSALLGDDSIAAAAVVLHRPVPGDGALDRLDAYVVAEPGREETARTVRARLTDLLPDYMLPATVTLLPALPLTANGKLDTTALPRPATTPAAPPVLSADNTAPETDGTARLVHDSWSRVLGAPAGPDVNFFDAGGNSLLAARLAAHLRAAGLAHTRIKDVLLAPTPAALTRRLTPTTA</sequence>
<name>A0A8G1U994_9ACTN</name>
<dbReference type="Pfam" id="PF00550">
    <property type="entry name" value="PP-binding"/>
    <property type="match status" value="1"/>
</dbReference>
<dbReference type="PROSITE" id="PS00012">
    <property type="entry name" value="PHOSPHOPANTETHEINE"/>
    <property type="match status" value="1"/>
</dbReference>
<dbReference type="PANTHER" id="PTHR45527">
    <property type="entry name" value="NONRIBOSOMAL PEPTIDE SYNTHETASE"/>
    <property type="match status" value="1"/>
</dbReference>
<dbReference type="InterPro" id="IPR006162">
    <property type="entry name" value="Ppantetheine_attach_site"/>
</dbReference>
<dbReference type="GO" id="GO:0031177">
    <property type="term" value="F:phosphopantetheine binding"/>
    <property type="evidence" value="ECO:0007669"/>
    <property type="project" value="InterPro"/>
</dbReference>
<gene>
    <name evidence="5" type="ORF">EDD39_7656</name>
</gene>
<comment type="caution">
    <text evidence="5">The sequence shown here is derived from an EMBL/GenBank/DDBJ whole genome shotgun (WGS) entry which is preliminary data.</text>
</comment>
<evidence type="ECO:0000256" key="3">
    <source>
        <dbReference type="SAM" id="MobiDB-lite"/>
    </source>
</evidence>
<dbReference type="PANTHER" id="PTHR45527:SF1">
    <property type="entry name" value="FATTY ACID SYNTHASE"/>
    <property type="match status" value="1"/>
</dbReference>
<proteinExistence type="predicted"/>
<dbReference type="InterPro" id="IPR009081">
    <property type="entry name" value="PP-bd_ACP"/>
</dbReference>
<dbReference type="Proteomes" id="UP000267408">
    <property type="component" value="Unassembled WGS sequence"/>
</dbReference>
<dbReference type="GO" id="GO:0017000">
    <property type="term" value="P:antibiotic biosynthetic process"/>
    <property type="evidence" value="ECO:0007669"/>
    <property type="project" value="UniProtKB-ARBA"/>
</dbReference>
<feature type="region of interest" description="Disordered" evidence="3">
    <location>
        <begin position="1"/>
        <end position="28"/>
    </location>
</feature>
<feature type="domain" description="Carrier" evidence="4">
    <location>
        <begin position="544"/>
        <end position="618"/>
    </location>
</feature>
<evidence type="ECO:0000313" key="6">
    <source>
        <dbReference type="Proteomes" id="UP000267408"/>
    </source>
</evidence>
<feature type="region of interest" description="Disordered" evidence="3">
    <location>
        <begin position="129"/>
        <end position="160"/>
    </location>
</feature>
<dbReference type="Gene3D" id="3.40.50.12780">
    <property type="entry name" value="N-terminal domain of ligase-like"/>
    <property type="match status" value="1"/>
</dbReference>
<evidence type="ECO:0000256" key="2">
    <source>
        <dbReference type="ARBA" id="ARBA00022553"/>
    </source>
</evidence>
<keyword evidence="2" id="KW-0597">Phosphoprotein</keyword>
<dbReference type="NCBIfam" id="TIGR01733">
    <property type="entry name" value="AA-adenyl-dom"/>
    <property type="match status" value="1"/>
</dbReference>
<dbReference type="GO" id="GO:0044550">
    <property type="term" value="P:secondary metabolite biosynthetic process"/>
    <property type="evidence" value="ECO:0007669"/>
    <property type="project" value="TreeGrafter"/>
</dbReference>
<evidence type="ECO:0000256" key="1">
    <source>
        <dbReference type="ARBA" id="ARBA00022450"/>
    </source>
</evidence>
<dbReference type="GO" id="GO:0005829">
    <property type="term" value="C:cytosol"/>
    <property type="evidence" value="ECO:0007669"/>
    <property type="project" value="TreeGrafter"/>
</dbReference>
<dbReference type="InterPro" id="IPR036736">
    <property type="entry name" value="ACP-like_sf"/>
</dbReference>
<keyword evidence="1" id="KW-0596">Phosphopantetheine</keyword>
<dbReference type="Pfam" id="PF13193">
    <property type="entry name" value="AMP-binding_C"/>
    <property type="match status" value="1"/>
</dbReference>
<dbReference type="GO" id="GO:0043041">
    <property type="term" value="P:amino acid activation for nonribosomal peptide biosynthetic process"/>
    <property type="evidence" value="ECO:0007669"/>
    <property type="project" value="TreeGrafter"/>
</dbReference>
<dbReference type="SMART" id="SM00823">
    <property type="entry name" value="PKS_PP"/>
    <property type="match status" value="1"/>
</dbReference>
<dbReference type="PROSITE" id="PS50075">
    <property type="entry name" value="CARRIER"/>
    <property type="match status" value="1"/>
</dbReference>
<dbReference type="Pfam" id="PF00501">
    <property type="entry name" value="AMP-binding"/>
    <property type="match status" value="1"/>
</dbReference>
<dbReference type="InterPro" id="IPR042099">
    <property type="entry name" value="ANL_N_sf"/>
</dbReference>
<protein>
    <submittedName>
        <fullName evidence="5">Amino acid adenylation domain-containing protein</fullName>
    </submittedName>
</protein>